<organism evidence="4 5">
    <name type="scientific">Ramlibacter agri</name>
    <dbReference type="NCBI Taxonomy" id="2728837"/>
    <lineage>
        <taxon>Bacteria</taxon>
        <taxon>Pseudomonadati</taxon>
        <taxon>Pseudomonadota</taxon>
        <taxon>Betaproteobacteria</taxon>
        <taxon>Burkholderiales</taxon>
        <taxon>Comamonadaceae</taxon>
        <taxon>Ramlibacter</taxon>
    </lineage>
</organism>
<dbReference type="SUPFAM" id="SSF48452">
    <property type="entry name" value="TPR-like"/>
    <property type="match status" value="1"/>
</dbReference>
<feature type="repeat" description="TPR" evidence="3">
    <location>
        <begin position="145"/>
        <end position="178"/>
    </location>
</feature>
<gene>
    <name evidence="4" type="ORF">HHL11_07400</name>
</gene>
<dbReference type="Gene3D" id="1.25.40.10">
    <property type="entry name" value="Tetratricopeptide repeat domain"/>
    <property type="match status" value="3"/>
</dbReference>
<dbReference type="EMBL" id="JABBFX010000001">
    <property type="protein sequence ID" value="NML43569.1"/>
    <property type="molecule type" value="Genomic_DNA"/>
</dbReference>
<dbReference type="AlphaFoldDB" id="A0A848H235"/>
<keyword evidence="2 3" id="KW-0802">TPR repeat</keyword>
<dbReference type="InterPro" id="IPR011990">
    <property type="entry name" value="TPR-like_helical_dom_sf"/>
</dbReference>
<feature type="repeat" description="TPR" evidence="3">
    <location>
        <begin position="247"/>
        <end position="280"/>
    </location>
</feature>
<dbReference type="RefSeq" id="WP_169417767.1">
    <property type="nucleotide sequence ID" value="NZ_JABBFX010000001.1"/>
</dbReference>
<dbReference type="InterPro" id="IPR013105">
    <property type="entry name" value="TPR_2"/>
</dbReference>
<accession>A0A848H235</accession>
<reference evidence="4 5" key="1">
    <citation type="submission" date="2020-04" db="EMBL/GenBank/DDBJ databases">
        <title>Ramlibacter sp. G-1-2-2 isolated from soil.</title>
        <authorList>
            <person name="Dahal R.H."/>
        </authorList>
    </citation>
    <scope>NUCLEOTIDE SEQUENCE [LARGE SCALE GENOMIC DNA]</scope>
    <source>
        <strain evidence="4 5">G-1-2-2</strain>
    </source>
</reference>
<comment type="caution">
    <text evidence="4">The sequence shown here is derived from an EMBL/GenBank/DDBJ whole genome shotgun (WGS) entry which is preliminary data.</text>
</comment>
<keyword evidence="1" id="KW-0677">Repeat</keyword>
<dbReference type="PANTHER" id="PTHR44998:SF1">
    <property type="entry name" value="UDP-N-ACETYLGLUCOSAMINE--PEPTIDE N-ACETYLGLUCOSAMINYLTRANSFERASE 110 KDA SUBUNIT"/>
    <property type="match status" value="1"/>
</dbReference>
<evidence type="ECO:0000313" key="5">
    <source>
        <dbReference type="Proteomes" id="UP000541185"/>
    </source>
</evidence>
<evidence type="ECO:0000256" key="1">
    <source>
        <dbReference type="ARBA" id="ARBA00022737"/>
    </source>
</evidence>
<name>A0A848H235_9BURK</name>
<dbReference type="Pfam" id="PF07719">
    <property type="entry name" value="TPR_2"/>
    <property type="match status" value="1"/>
</dbReference>
<feature type="repeat" description="TPR" evidence="3">
    <location>
        <begin position="111"/>
        <end position="144"/>
    </location>
</feature>
<proteinExistence type="predicted"/>
<evidence type="ECO:0000256" key="2">
    <source>
        <dbReference type="ARBA" id="ARBA00022803"/>
    </source>
</evidence>
<dbReference type="SUPFAM" id="SSF53756">
    <property type="entry name" value="UDP-Glycosyltransferase/glycogen phosphorylase"/>
    <property type="match status" value="1"/>
</dbReference>
<keyword evidence="5" id="KW-1185">Reference proteome</keyword>
<dbReference type="PANTHER" id="PTHR44998">
    <property type="match status" value="1"/>
</dbReference>
<evidence type="ECO:0000313" key="4">
    <source>
        <dbReference type="EMBL" id="NML43569.1"/>
    </source>
</evidence>
<feature type="repeat" description="TPR" evidence="3">
    <location>
        <begin position="77"/>
        <end position="110"/>
    </location>
</feature>
<evidence type="ECO:0000256" key="3">
    <source>
        <dbReference type="PROSITE-ProRule" id="PRU00339"/>
    </source>
</evidence>
<dbReference type="Proteomes" id="UP000541185">
    <property type="component" value="Unassembled WGS sequence"/>
</dbReference>
<dbReference type="Pfam" id="PF13432">
    <property type="entry name" value="TPR_16"/>
    <property type="match status" value="4"/>
</dbReference>
<dbReference type="SMART" id="SM00028">
    <property type="entry name" value="TPR"/>
    <property type="match status" value="9"/>
</dbReference>
<sequence>MAAADGRGLQALVALALDAGARGDYAGALQLLVQARAADPRNPELAFREGLARRALGDEAAALGCFDAALQLAPGHPAVLNARGLALKALGRADEALAAYEQALAKAPHFAEALNNRGALLRQQGRLDEAAASFQEAAAAQPNAAEIHNNLGWTLHLQGRHEDALACYARALQLRPGDARVLSNQGATLQALYRFDEAAAACEQALRADPGAWETWMNLGVARYGQRRPADALDAYAKAEALAPGAPELAVNRGNALQDLGRHEEALRAYAQALGARPDDAELEMNIANAWRELQRNELARPHYEHALTLAPGNADIHFNYGLSLLAAGDYERGWSENEWRWRAPGLGVPEPRYEAPKWLGREPLAGKTLLVHAEQGLGDTLLLVRFLPLLMARGARVLLRAQKPLRALLRETLPGIEVLGLDDALPAFDCWCPSMSLPLAFGTTLDTLPAAVPYLHPAPERIARWRAVLPTDRPNIGLAWSGNPGNAADRRRSLELASLLPALPEGPRYWCLQKDIAPADRAVMGERVAVFEENGFPDTAAQAVLMDAVVSVDTSIANLAGALGCRLYMLLAFSADFRWLAGREDSPWFPTAKLLRQEKAGDWSVPLARLAQLLV</sequence>
<dbReference type="PROSITE" id="PS50005">
    <property type="entry name" value="TPR"/>
    <property type="match status" value="4"/>
</dbReference>
<dbReference type="InterPro" id="IPR019734">
    <property type="entry name" value="TPR_rpt"/>
</dbReference>
<protein>
    <submittedName>
        <fullName evidence="4">Tetratricopeptide repeat protein</fullName>
    </submittedName>
</protein>